<evidence type="ECO:0000256" key="2">
    <source>
        <dbReference type="ARBA" id="ARBA00022670"/>
    </source>
</evidence>
<sequence length="377" mass="40136">MSRASIPGWVPTADRALADAAARVRVVGLTTPINLHEELEKLQASWERVGATMPRFVYAPPPSMSGIRAGLVRAAEVLSKEGALGSIYAARAQELEAEAAICEAAGSASCWAAARRRYARRDGFDGAADAVVSVWLGGGGASWERGEEGHDEREREGGGAGAWGAEEAWSDDEKAPGSLVSRMRQEVGARRIPFRVIVLSIAPLAATGDGVIQVAARRRVRREDVERTVLHEVEGHAMPGARAATMPLGIFTVGTRWGSDDQEGRALWIEKGAGFLGERRKRELGLRHLAARSVEAGADFVETAQRLLSTGRTDVGDALRIAARVHRGGGLAREVVYVPALLRVEAALSAQPALDEVLGAGRVSVEAAEVLAAWLPR</sequence>
<gene>
    <name evidence="6" type="ORF">CMC5_061900</name>
</gene>
<evidence type="ECO:0000313" key="6">
    <source>
        <dbReference type="EMBL" id="AKT41968.1"/>
    </source>
</evidence>
<keyword evidence="2" id="KW-0645">Protease</keyword>
<evidence type="ECO:0000256" key="1">
    <source>
        <dbReference type="ARBA" id="ARBA00001947"/>
    </source>
</evidence>
<keyword evidence="7" id="KW-1185">Reference proteome</keyword>
<dbReference type="RefSeq" id="WP_050433666.1">
    <property type="nucleotide sequence ID" value="NZ_CP012159.1"/>
</dbReference>
<dbReference type="Pfam" id="PF08014">
    <property type="entry name" value="MATCAP"/>
    <property type="match status" value="1"/>
</dbReference>
<protein>
    <recommendedName>
        <fullName evidence="8">DUF1704 domain-containing protein</fullName>
    </recommendedName>
</protein>
<accession>A0A0K1EMW3</accession>
<dbReference type="OrthoDB" id="9785840at2"/>
<name>A0A0K1EMW3_CHOCO</name>
<evidence type="ECO:0000313" key="7">
    <source>
        <dbReference type="Proteomes" id="UP000067626"/>
    </source>
</evidence>
<evidence type="ECO:0008006" key="8">
    <source>
        <dbReference type="Google" id="ProtNLM"/>
    </source>
</evidence>
<evidence type="ECO:0000256" key="5">
    <source>
        <dbReference type="SAM" id="MobiDB-lite"/>
    </source>
</evidence>
<dbReference type="AlphaFoldDB" id="A0A0K1EMW3"/>
<keyword evidence="4" id="KW-0482">Metalloprotease</keyword>
<dbReference type="KEGG" id="ccro:CMC5_061900"/>
<dbReference type="STRING" id="52.CMC5_061900"/>
<evidence type="ECO:0000256" key="4">
    <source>
        <dbReference type="ARBA" id="ARBA00023049"/>
    </source>
</evidence>
<dbReference type="GO" id="GO:0008237">
    <property type="term" value="F:metallopeptidase activity"/>
    <property type="evidence" value="ECO:0007669"/>
    <property type="project" value="UniProtKB-KW"/>
</dbReference>
<dbReference type="Proteomes" id="UP000067626">
    <property type="component" value="Chromosome"/>
</dbReference>
<keyword evidence="3" id="KW-0378">Hydrolase</keyword>
<dbReference type="InterPro" id="IPR012548">
    <property type="entry name" value="MATCAP"/>
</dbReference>
<organism evidence="6 7">
    <name type="scientific">Chondromyces crocatus</name>
    <dbReference type="NCBI Taxonomy" id="52"/>
    <lineage>
        <taxon>Bacteria</taxon>
        <taxon>Pseudomonadati</taxon>
        <taxon>Myxococcota</taxon>
        <taxon>Polyangia</taxon>
        <taxon>Polyangiales</taxon>
        <taxon>Polyangiaceae</taxon>
        <taxon>Chondromyces</taxon>
    </lineage>
</organism>
<dbReference type="GO" id="GO:0006508">
    <property type="term" value="P:proteolysis"/>
    <property type="evidence" value="ECO:0007669"/>
    <property type="project" value="UniProtKB-KW"/>
</dbReference>
<reference evidence="6 7" key="1">
    <citation type="submission" date="2015-07" db="EMBL/GenBank/DDBJ databases">
        <title>Genome analysis of myxobacterium Chondromyces crocatus Cm c5 reveals a high potential for natural compound synthesis and the genetic basis for the loss of fruiting body formation.</title>
        <authorList>
            <person name="Zaburannyi N."/>
            <person name="Bunk B."/>
            <person name="Maier J."/>
            <person name="Overmann J."/>
            <person name="Mueller R."/>
        </authorList>
    </citation>
    <scope>NUCLEOTIDE SEQUENCE [LARGE SCALE GENOMIC DNA]</scope>
    <source>
        <strain evidence="6 7">Cm c5</strain>
    </source>
</reference>
<feature type="compositionally biased region" description="Basic and acidic residues" evidence="5">
    <location>
        <begin position="144"/>
        <end position="157"/>
    </location>
</feature>
<dbReference type="EMBL" id="CP012159">
    <property type="protein sequence ID" value="AKT41968.1"/>
    <property type="molecule type" value="Genomic_DNA"/>
</dbReference>
<proteinExistence type="predicted"/>
<evidence type="ECO:0000256" key="3">
    <source>
        <dbReference type="ARBA" id="ARBA00022801"/>
    </source>
</evidence>
<feature type="region of interest" description="Disordered" evidence="5">
    <location>
        <begin position="142"/>
        <end position="165"/>
    </location>
</feature>
<comment type="cofactor">
    <cofactor evidence="1">
        <name>Zn(2+)</name>
        <dbReference type="ChEBI" id="CHEBI:29105"/>
    </cofactor>
</comment>
<dbReference type="SMART" id="SM01154">
    <property type="entry name" value="DUF1704"/>
    <property type="match status" value="1"/>
</dbReference>